<evidence type="ECO:0000313" key="1">
    <source>
        <dbReference type="EMBL" id="PKK87290.1"/>
    </source>
</evidence>
<name>A0A2N1PG30_9BACT</name>
<reference evidence="1 2" key="1">
    <citation type="journal article" date="2017" name="ISME J.">
        <title>Potential for microbial H2 and metal transformations associated with novel bacteria and archaea in deep terrestrial subsurface sediments.</title>
        <authorList>
            <person name="Hernsdorf A.W."/>
            <person name="Amano Y."/>
            <person name="Miyakawa K."/>
            <person name="Ise K."/>
            <person name="Suzuki Y."/>
            <person name="Anantharaman K."/>
            <person name="Probst A."/>
            <person name="Burstein D."/>
            <person name="Thomas B.C."/>
            <person name="Banfield J.F."/>
        </authorList>
    </citation>
    <scope>NUCLEOTIDE SEQUENCE [LARGE SCALE GENOMIC DNA]</scope>
    <source>
        <strain evidence="1">HGW-Wallbacteria-1</strain>
    </source>
</reference>
<dbReference type="EMBL" id="PGXC01000176">
    <property type="protein sequence ID" value="PKK87290.1"/>
    <property type="molecule type" value="Genomic_DNA"/>
</dbReference>
<dbReference type="Proteomes" id="UP000233256">
    <property type="component" value="Unassembled WGS sequence"/>
</dbReference>
<accession>A0A2N1PG30</accession>
<proteinExistence type="predicted"/>
<protein>
    <submittedName>
        <fullName evidence="1">Uncharacterized protein</fullName>
    </submittedName>
</protein>
<dbReference type="AlphaFoldDB" id="A0A2N1PG30"/>
<comment type="caution">
    <text evidence="1">The sequence shown here is derived from an EMBL/GenBank/DDBJ whole genome shotgun (WGS) entry which is preliminary data.</text>
</comment>
<sequence>MGIIQHRKVFCCYAIFYGDLDNFSTFFRILLRTELKRRKPSRGYVISVEAVNPPDDDNSSGGF</sequence>
<organism evidence="1 2">
    <name type="scientific">Candidatus Wallbacteria bacterium HGW-Wallbacteria-1</name>
    <dbReference type="NCBI Taxonomy" id="2013854"/>
    <lineage>
        <taxon>Bacteria</taxon>
        <taxon>Candidatus Walliibacteriota</taxon>
    </lineage>
</organism>
<gene>
    <name evidence="1" type="ORF">CVV64_22345</name>
</gene>
<evidence type="ECO:0000313" key="2">
    <source>
        <dbReference type="Proteomes" id="UP000233256"/>
    </source>
</evidence>